<accession>F0S3J8</accession>
<reference evidence="2" key="2">
    <citation type="submission" date="2011-02" db="EMBL/GenBank/DDBJ databases">
        <title>The complete genome of Desulfurobacterium thermolithotrophum DSM 11699.</title>
        <authorList>
            <consortium name="US DOE Joint Genome Institute (JGI-PGF)"/>
            <person name="Lucas S."/>
            <person name="Copeland A."/>
            <person name="Lapidus A."/>
            <person name="Bruce D."/>
            <person name="Goodwin L."/>
            <person name="Pitluck S."/>
            <person name="Kyrpides N."/>
            <person name="Mavromatis K."/>
            <person name="Pagani I."/>
            <person name="Ivanova N."/>
            <person name="Mikhailova N."/>
            <person name="Daligault H."/>
            <person name="Detter J.C."/>
            <person name="Tapia R."/>
            <person name="Han C."/>
            <person name="Land M."/>
            <person name="Hauser L."/>
            <person name="Markowitz V."/>
            <person name="Cheng J.-F."/>
            <person name="Hugenholtz P."/>
            <person name="Woyke T."/>
            <person name="Wu D."/>
            <person name="Spring S."/>
            <person name="Brambilla E."/>
            <person name="Klenk H.-P."/>
            <person name="Eisen J.A."/>
        </authorList>
    </citation>
    <scope>NUCLEOTIDE SEQUENCE [LARGE SCALE GENOMIC DNA]</scope>
    <source>
        <strain evidence="2">DSM 11699 / BSA</strain>
    </source>
</reference>
<protein>
    <recommendedName>
        <fullName evidence="3">HIRAN domain-containing protein</fullName>
    </recommendedName>
</protein>
<dbReference type="HOGENOM" id="CLU_479745_0_0_0"/>
<dbReference type="EMBL" id="CP002543">
    <property type="protein sequence ID" value="ADY73420.1"/>
    <property type="molecule type" value="Genomic_DNA"/>
</dbReference>
<dbReference type="Proteomes" id="UP000007102">
    <property type="component" value="Chromosome"/>
</dbReference>
<dbReference type="eggNOG" id="ENOG5033QVM">
    <property type="taxonomic scope" value="Bacteria"/>
</dbReference>
<dbReference type="AlphaFoldDB" id="F0S3J8"/>
<dbReference type="InParanoid" id="F0S3J8"/>
<dbReference type="KEGG" id="dte:Dester_0779"/>
<organism evidence="1 2">
    <name type="scientific">Desulfurobacterium thermolithotrophum (strain DSM 11699 / BSA)</name>
    <dbReference type="NCBI Taxonomy" id="868864"/>
    <lineage>
        <taxon>Bacteria</taxon>
        <taxon>Pseudomonadati</taxon>
        <taxon>Aquificota</taxon>
        <taxon>Aquificia</taxon>
        <taxon>Desulfurobacteriales</taxon>
        <taxon>Desulfurobacteriaceae</taxon>
        <taxon>Desulfurobacterium</taxon>
    </lineage>
</organism>
<sequence length="577" mass="68778">MQVKETTTYTLFELDELRQELVIDSLNFFINKVKKLNPSLSAIYPADPIALPFSMYLSDKLSIPIKTEKFLNRSDRILMVFSYMPFKYLTDTYLDEKIRIFRKSFPYSPSLLIASSEKAENVDFQLIKVKKLQRINSYRFLTEGFKNFYFPLEGEFIHFTQTLWDLSKKEIKTFEKAKRIRDSAQKYLREEVIKLEPVENYIEIAIWEKFQKNLLVIPQKREKEEESFSLKIEKLIQVSDSILNSAVTSLLEYLAQSFEYIFPTHLAYSNLEIIERRGITIIPKVTQVMDGVDVKLEIILKSENIETDFKKLIAALKDTLKIFFEEIFKKEAFRPSMDSIVEKETSKAIVYLNWFLDREMIETLYKKINRKWLLTRLYYRKQLKSKLREFFKLLKEFRFSPENLETLFSSLESLWKKNYLIVKLYSKEIKNLFEKKNLWPLIGVYGLKLENANSSQLKELLHFLLSLKNYENLHQFLAKENRYFVPVKTKRIYRPNWERVIREKQDIYLKAEPLNPQSPVTYTLHSEDGKFLGVIPEIIAHYITAKETTGKTIKCRELYFDPDIFSDTSYWVEIECL</sequence>
<name>F0S3J8_DESTD</name>
<dbReference type="OrthoDB" id="8702at2"/>
<evidence type="ECO:0000313" key="1">
    <source>
        <dbReference type="EMBL" id="ADY73420.1"/>
    </source>
</evidence>
<gene>
    <name evidence="1" type="ordered locus">Dester_0779</name>
</gene>
<proteinExistence type="predicted"/>
<keyword evidence="2" id="KW-1185">Reference proteome</keyword>
<evidence type="ECO:0000313" key="2">
    <source>
        <dbReference type="Proteomes" id="UP000007102"/>
    </source>
</evidence>
<reference evidence="1 2" key="1">
    <citation type="journal article" date="2011" name="Stand. Genomic Sci.">
        <title>Complete genome sequence of the thermophilic sulfur-reducer Desulfurobacterium thermolithotrophum type strain (BSA(T)) from a deep-sea hydrothermal vent.</title>
        <authorList>
            <person name="Goker M."/>
            <person name="Daligault H."/>
            <person name="Mwirichia R."/>
            <person name="Lapidus A."/>
            <person name="Lucas S."/>
            <person name="Deshpande S."/>
            <person name="Pagani I."/>
            <person name="Tapia R."/>
            <person name="Cheng J.F."/>
            <person name="Goodwin L."/>
            <person name="Pitluck S."/>
            <person name="Liolios K."/>
            <person name="Ivanova N."/>
            <person name="Mavromatis K."/>
            <person name="Mikhailova N."/>
            <person name="Pati A."/>
            <person name="Chen A."/>
            <person name="Palaniappan K."/>
            <person name="Han C."/>
            <person name="Land M."/>
            <person name="Hauser L."/>
            <person name="Pan C."/>
            <person name="Brambilla E.M."/>
            <person name="Rohde M."/>
            <person name="Spring S."/>
            <person name="Sikorski J."/>
            <person name="Wirth R."/>
            <person name="Detter J.C."/>
            <person name="Woyke T."/>
            <person name="Bristow J."/>
            <person name="Eisen J.A."/>
            <person name="Markowitz V."/>
            <person name="Hugenholtz P."/>
            <person name="Kyrpides N.C."/>
            <person name="Klenk H.P."/>
        </authorList>
    </citation>
    <scope>NUCLEOTIDE SEQUENCE [LARGE SCALE GENOMIC DNA]</scope>
    <source>
        <strain evidence="2">DSM 11699 / BSA</strain>
    </source>
</reference>
<evidence type="ECO:0008006" key="3">
    <source>
        <dbReference type="Google" id="ProtNLM"/>
    </source>
</evidence>
<dbReference type="RefSeq" id="WP_013638375.1">
    <property type="nucleotide sequence ID" value="NC_015185.1"/>
</dbReference>
<dbReference type="STRING" id="868864.Dester_0779"/>